<feature type="region of interest" description="Disordered" evidence="1">
    <location>
        <begin position="26"/>
        <end position="65"/>
    </location>
</feature>
<name>A0A4V6QIZ7_9MICO</name>
<accession>A0A4V6QIZ7</accession>
<gene>
    <name evidence="2" type="ORF">E3T61_05530</name>
</gene>
<dbReference type="OrthoDB" id="3846919at2"/>
<dbReference type="AlphaFoldDB" id="A0A4V6QIZ7"/>
<proteinExistence type="predicted"/>
<evidence type="ECO:0000313" key="2">
    <source>
        <dbReference type="EMBL" id="TFD93035.1"/>
    </source>
</evidence>
<feature type="compositionally biased region" description="Polar residues" evidence="1">
    <location>
        <begin position="32"/>
        <end position="46"/>
    </location>
</feature>
<keyword evidence="3" id="KW-1185">Reference proteome</keyword>
<reference evidence="2 3" key="1">
    <citation type="submission" date="2019-03" db="EMBL/GenBank/DDBJ databases">
        <title>Genomics of glacier-inhabiting Cryobacterium strains.</title>
        <authorList>
            <person name="Liu Q."/>
            <person name="Xin Y.-H."/>
        </authorList>
    </citation>
    <scope>NUCLEOTIDE SEQUENCE [LARGE SCALE GENOMIC DNA]</scope>
    <source>
        <strain evidence="2 3">Sr59</strain>
    </source>
</reference>
<comment type="caution">
    <text evidence="2">The sequence shown here is derived from an EMBL/GenBank/DDBJ whole genome shotgun (WGS) entry which is preliminary data.</text>
</comment>
<evidence type="ECO:0000256" key="1">
    <source>
        <dbReference type="SAM" id="MobiDB-lite"/>
    </source>
</evidence>
<protein>
    <submittedName>
        <fullName evidence="2">Uncharacterized protein</fullName>
    </submittedName>
</protein>
<dbReference type="RefSeq" id="WP_134639909.1">
    <property type="nucleotide sequence ID" value="NZ_SOHM01000009.1"/>
</dbReference>
<organism evidence="2 3">
    <name type="scientific">Cryobacterium lactosi</name>
    <dbReference type="NCBI Taxonomy" id="1259202"/>
    <lineage>
        <taxon>Bacteria</taxon>
        <taxon>Bacillati</taxon>
        <taxon>Actinomycetota</taxon>
        <taxon>Actinomycetes</taxon>
        <taxon>Micrococcales</taxon>
        <taxon>Microbacteriaceae</taxon>
        <taxon>Cryobacterium</taxon>
    </lineage>
</organism>
<evidence type="ECO:0000313" key="3">
    <source>
        <dbReference type="Proteomes" id="UP000298468"/>
    </source>
</evidence>
<sequence>MRTEAQLGREFVARINANGVLTPILARRHTQGTDTGSKARTASGTTLPADKRPARGSTVPNGRVA</sequence>
<dbReference type="EMBL" id="SOHM01000009">
    <property type="protein sequence ID" value="TFD93035.1"/>
    <property type="molecule type" value="Genomic_DNA"/>
</dbReference>
<dbReference type="Proteomes" id="UP000298468">
    <property type="component" value="Unassembled WGS sequence"/>
</dbReference>